<dbReference type="RefSeq" id="WP_148816730.1">
    <property type="nucleotide sequence ID" value="NZ_CP043046.1"/>
</dbReference>
<keyword evidence="2" id="KW-0547">Nucleotide-binding</keyword>
<dbReference type="OrthoDB" id="8561992at2"/>
<evidence type="ECO:0000313" key="2">
    <source>
        <dbReference type="EMBL" id="QEI07683.1"/>
    </source>
</evidence>
<keyword evidence="2" id="KW-0067">ATP-binding</keyword>
<keyword evidence="1" id="KW-0732">Signal</keyword>
<dbReference type="KEGG" id="pacr:FXN63_18925"/>
<dbReference type="GO" id="GO:0005524">
    <property type="term" value="F:ATP binding"/>
    <property type="evidence" value="ECO:0007669"/>
    <property type="project" value="UniProtKB-KW"/>
</dbReference>
<organism evidence="2 3">
    <name type="scientific">Pigmentiphaga aceris</name>
    <dbReference type="NCBI Taxonomy" id="1940612"/>
    <lineage>
        <taxon>Bacteria</taxon>
        <taxon>Pseudomonadati</taxon>
        <taxon>Pseudomonadota</taxon>
        <taxon>Betaproteobacteria</taxon>
        <taxon>Burkholderiales</taxon>
        <taxon>Alcaligenaceae</taxon>
        <taxon>Pigmentiphaga</taxon>
    </lineage>
</organism>
<name>A0A5C0B1N9_9BURK</name>
<dbReference type="Proteomes" id="UP000325161">
    <property type="component" value="Chromosome"/>
</dbReference>
<accession>A0A5C0B1N9</accession>
<feature type="chain" id="PRO_5023080925" evidence="1">
    <location>
        <begin position="30"/>
        <end position="169"/>
    </location>
</feature>
<feature type="signal peptide" evidence="1">
    <location>
        <begin position="1"/>
        <end position="29"/>
    </location>
</feature>
<evidence type="ECO:0000313" key="3">
    <source>
        <dbReference type="Proteomes" id="UP000325161"/>
    </source>
</evidence>
<gene>
    <name evidence="2" type="ORF">FXN63_18925</name>
</gene>
<sequence>MFKRFRPSRARHRMVLGSCIGLLSATAFAEVPDSADGPSWQLFASPYTMHWSHDDDHKPVFALGIERIDQDRSLWGASAFRNSFGQASAYVYYGRQWDHFLGQPALYAKISGGLMYGYRGKFRNKVPLNVGGVSPAIVPAIGYRVTPQSAVQLNVLGTAALMFSYNRNF</sequence>
<proteinExistence type="predicted"/>
<keyword evidence="3" id="KW-1185">Reference proteome</keyword>
<evidence type="ECO:0000256" key="1">
    <source>
        <dbReference type="SAM" id="SignalP"/>
    </source>
</evidence>
<dbReference type="EMBL" id="CP043046">
    <property type="protein sequence ID" value="QEI07683.1"/>
    <property type="molecule type" value="Genomic_DNA"/>
</dbReference>
<protein>
    <submittedName>
        <fullName evidence="2">ABC transporter ATP-binding protein</fullName>
    </submittedName>
</protein>
<dbReference type="AlphaFoldDB" id="A0A5C0B1N9"/>
<reference evidence="2 3" key="1">
    <citation type="submission" date="2019-08" db="EMBL/GenBank/DDBJ databases">
        <title>Amphibian skin-associated Pigmentiphaga: genome sequence and occurrence across geography and hosts.</title>
        <authorList>
            <person name="Bletz M.C."/>
            <person name="Bunk B."/>
            <person name="Sproeer C."/>
            <person name="Biwer P."/>
            <person name="Reiter S."/>
            <person name="Rabemananjara F.C.E."/>
            <person name="Schulz S."/>
            <person name="Overmann J."/>
            <person name="Vences M."/>
        </authorList>
    </citation>
    <scope>NUCLEOTIDE SEQUENCE [LARGE SCALE GENOMIC DNA]</scope>
    <source>
        <strain evidence="2 3">Mada1488</strain>
    </source>
</reference>